<name>A0A1H0S156_9BURK</name>
<keyword evidence="2" id="KW-1185">Reference proteome</keyword>
<accession>A0A1H0S156</accession>
<evidence type="ECO:0000313" key="1">
    <source>
        <dbReference type="EMBL" id="SDP34996.1"/>
    </source>
</evidence>
<dbReference type="Proteomes" id="UP000199317">
    <property type="component" value="Unassembled WGS sequence"/>
</dbReference>
<dbReference type="AlphaFoldDB" id="A0A1H0S156"/>
<protein>
    <submittedName>
        <fullName evidence="1">Uncharacterized protein</fullName>
    </submittedName>
</protein>
<dbReference type="EMBL" id="FNJL01000011">
    <property type="protein sequence ID" value="SDP34996.1"/>
    <property type="molecule type" value="Genomic_DNA"/>
</dbReference>
<reference evidence="2" key="1">
    <citation type="submission" date="2016-10" db="EMBL/GenBank/DDBJ databases">
        <authorList>
            <person name="Varghese N."/>
            <person name="Submissions S."/>
        </authorList>
    </citation>
    <scope>NUCLEOTIDE SEQUENCE [LARGE SCALE GENOMIC DNA]</scope>
    <source>
        <strain evidence="2">DSM 17101</strain>
    </source>
</reference>
<evidence type="ECO:0000313" key="2">
    <source>
        <dbReference type="Proteomes" id="UP000199317"/>
    </source>
</evidence>
<organism evidence="1 2">
    <name type="scientific">Paracidovorax cattleyae</name>
    <dbReference type="NCBI Taxonomy" id="80868"/>
    <lineage>
        <taxon>Bacteria</taxon>
        <taxon>Pseudomonadati</taxon>
        <taxon>Pseudomonadota</taxon>
        <taxon>Betaproteobacteria</taxon>
        <taxon>Burkholderiales</taxon>
        <taxon>Comamonadaceae</taxon>
        <taxon>Paracidovorax</taxon>
    </lineage>
</organism>
<proteinExistence type="predicted"/>
<dbReference type="RefSeq" id="WP_225979207.1">
    <property type="nucleotide sequence ID" value="NZ_CP028290.1"/>
</dbReference>
<sequence>MQGWALLRTASPIGLPQPPISPIWFKLRVVRIAVLQEWQILKGILHGFVWKSLQYKLGLE</sequence>
<gene>
    <name evidence="1" type="ORF">SAMN04489708_11139</name>
</gene>